<protein>
    <submittedName>
        <fullName evidence="1">Uncharacterized protein</fullName>
    </submittedName>
</protein>
<dbReference type="EMBL" id="CM046111">
    <property type="protein sequence ID" value="KAI8425456.1"/>
    <property type="molecule type" value="Genomic_DNA"/>
</dbReference>
<reference evidence="1 2" key="1">
    <citation type="journal article" date="2022" name="Genome Biol. Evol.">
        <title>The Spruce Budworm Genome: Reconstructing the Evolutionary History of Antifreeze Proteins.</title>
        <authorList>
            <person name="Beliveau C."/>
            <person name="Gagne P."/>
            <person name="Picq S."/>
            <person name="Vernygora O."/>
            <person name="Keeling C.I."/>
            <person name="Pinkney K."/>
            <person name="Doucet D."/>
            <person name="Wen F."/>
            <person name="Johnston J.S."/>
            <person name="Maaroufi H."/>
            <person name="Boyle B."/>
            <person name="Laroche J."/>
            <person name="Dewar K."/>
            <person name="Juretic N."/>
            <person name="Blackburn G."/>
            <person name="Nisole A."/>
            <person name="Brunet B."/>
            <person name="Brandao M."/>
            <person name="Lumley L."/>
            <person name="Duan J."/>
            <person name="Quan G."/>
            <person name="Lucarotti C.J."/>
            <person name="Roe A.D."/>
            <person name="Sperling F.A.H."/>
            <person name="Levesque R.C."/>
            <person name="Cusson M."/>
        </authorList>
    </citation>
    <scope>NUCLEOTIDE SEQUENCE [LARGE SCALE GENOMIC DNA]</scope>
    <source>
        <strain evidence="1">Glfc:IPQL:Cfum</strain>
    </source>
</reference>
<sequence length="471" mass="52040">MVKIAQLLVGRAHRYEMMSHELEVIKARLATTSHAQTHAEIESLRARVAALAHQLEAGRAAQAAAAARANELEAKVKDIKGHREREFKKAEEALKKAKKQAEQHSSSWKQREQEFSTLQLEVAELENGVATSARQLAETKTAAEKLAAALQAAKEEHASAENAVKAVQAQIKSQKAEIASRSGEVAKLAKKREKLAAANTDIELKIKELQFKIKELETEATDCGKKITALEKEHTWIPGEKQYFGLAGGLYDFAARQAHVAGSRLAQLKERKDRLSRGLNARAHTLLGKEEEQYQDVLRKKQIVEADRAKLVQVMAELDEKKKRTLVTACAQVNKDFGSIFSTLLPGACARLAPPPGRTVLDGLEVKVGFNNTWKESLGELSGGQRSLVALSLVLAMLLFKPAPLYILDEVDAALDLSHTQNIGHMLKEHFTHSQFIIVSLKDGMFNNANVLFRTRFVDGMSAVQRTVNRS</sequence>
<proteinExistence type="predicted"/>
<evidence type="ECO:0000313" key="2">
    <source>
        <dbReference type="Proteomes" id="UP001064048"/>
    </source>
</evidence>
<organism evidence="1 2">
    <name type="scientific">Choristoneura fumiferana</name>
    <name type="common">Spruce budworm moth</name>
    <name type="synonym">Archips fumiferana</name>
    <dbReference type="NCBI Taxonomy" id="7141"/>
    <lineage>
        <taxon>Eukaryota</taxon>
        <taxon>Metazoa</taxon>
        <taxon>Ecdysozoa</taxon>
        <taxon>Arthropoda</taxon>
        <taxon>Hexapoda</taxon>
        <taxon>Insecta</taxon>
        <taxon>Pterygota</taxon>
        <taxon>Neoptera</taxon>
        <taxon>Endopterygota</taxon>
        <taxon>Lepidoptera</taxon>
        <taxon>Glossata</taxon>
        <taxon>Ditrysia</taxon>
        <taxon>Tortricoidea</taxon>
        <taxon>Tortricidae</taxon>
        <taxon>Tortricinae</taxon>
        <taxon>Choristoneura</taxon>
    </lineage>
</organism>
<evidence type="ECO:0000313" key="1">
    <source>
        <dbReference type="EMBL" id="KAI8425456.1"/>
    </source>
</evidence>
<keyword evidence="2" id="KW-1185">Reference proteome</keyword>
<name>A0ACC0JMQ0_CHOFU</name>
<gene>
    <name evidence="1" type="ORF">MSG28_007201</name>
</gene>
<comment type="caution">
    <text evidence="1">The sequence shown here is derived from an EMBL/GenBank/DDBJ whole genome shotgun (WGS) entry which is preliminary data.</text>
</comment>
<dbReference type="Proteomes" id="UP001064048">
    <property type="component" value="Chromosome 11"/>
</dbReference>
<accession>A0ACC0JMQ0</accession>